<name>A0ABU8G9X2_9ACTN</name>
<organism evidence="2 3">
    <name type="scientific">Streptomyces brasiliscabiei</name>
    <dbReference type="NCBI Taxonomy" id="2736302"/>
    <lineage>
        <taxon>Bacteria</taxon>
        <taxon>Bacillati</taxon>
        <taxon>Actinomycetota</taxon>
        <taxon>Actinomycetes</taxon>
        <taxon>Kitasatosporales</taxon>
        <taxon>Streptomycetaceae</taxon>
        <taxon>Streptomyces</taxon>
    </lineage>
</organism>
<reference evidence="2 3" key="1">
    <citation type="submission" date="2024-03" db="EMBL/GenBank/DDBJ databases">
        <title>First Report of Pectobacterium brasiliscabiei causing potato scab in china.</title>
        <authorList>
            <person name="Handique U."/>
        </authorList>
    </citation>
    <scope>NUCLEOTIDE SEQUENCE [LARGE SCALE GENOMIC DNA]</scope>
    <source>
        <strain evidence="2 3">ZRIMU1503</strain>
    </source>
</reference>
<dbReference type="Proteomes" id="UP001365781">
    <property type="component" value="Unassembled WGS sequence"/>
</dbReference>
<sequence>MSDSIAFGRPFVLQRDRDISGVSGVGIVADGIVFPDGHAAIHWRGKWALTTPHPDGLDSILDIHDHGGQGDLHIIWPDHDEMRQKTLADVVEAFDVPAEMCGTEAERAHLHRQISRALTAEHLRRAGEQIVASPEEHCASFADAVMPVVVQVLEQRDRAKAAAGRAYLLADRWQAAHGASQFLVRAAGAELRDELDGPAADESSPAAKHFVHPAANMQASEPEKVDENGLQCVCGAPVEETVTADQGLVWIHRPGSDTKCLDAWPRCPECQMPHLLEPDRPPLCRSVLAHLDKSDGAVAAAECSALYTRFSNDWRQCIRAAQHRRDHVDANGFHWSDTVAVYPVAEPEPEHGQSAGYVSSFSTSPGHACVEAAMQRAIAAGLRVENRALREKSVLLEQTRREMADERQRIYATVQDARTRARISGAWGVLQALEPVPVPDETPDPLAPHTGPLTAVEVRDPCPYCEDCPLVPRTFMAIHIREQHPDVTLASHDNGTSEWTKTGLDSRNAQAREGVAEDSQPDTVTDPAWLRGQYAAAIREALGDGPWAVVAHRAADAALGVRDRHLEQLRHRLALAEATLSDRAEGESADAASGSYAHRAEQAETERDQLAAEVKRLGNWCLGLSKRAKTAAADRDRYHDELAVNETDRVAAVSRAERAEAALIEARATGQRLNRRAQVAESGLATIRRAVAQWSTDERGTYVPLRTITTIAKAIGREVENPRWLLHYQRVEQAETALAEAQQVISMQKELIGTLRSVVATAMTDREDQGVSREECARCGRDHMADLETAIREADIEYQAAFPPTADGPARPGQLPDGAHRTPRQSAYEAVQAHIDSLGAGWPSTKSGQTAHIWIAVNRALDAAGHAAAPETVCTLPHEMEA</sequence>
<evidence type="ECO:0000256" key="1">
    <source>
        <dbReference type="SAM" id="MobiDB-lite"/>
    </source>
</evidence>
<keyword evidence="3" id="KW-1185">Reference proteome</keyword>
<evidence type="ECO:0000313" key="2">
    <source>
        <dbReference type="EMBL" id="MEI5609995.1"/>
    </source>
</evidence>
<comment type="caution">
    <text evidence="2">The sequence shown here is derived from an EMBL/GenBank/DDBJ whole genome shotgun (WGS) entry which is preliminary data.</text>
</comment>
<gene>
    <name evidence="2" type="ORF">WB403_12530</name>
</gene>
<dbReference type="RefSeq" id="WP_336558294.1">
    <property type="nucleotide sequence ID" value="NZ_JBBAYL010000004.1"/>
</dbReference>
<accession>A0ABU8G9X2</accession>
<proteinExistence type="predicted"/>
<dbReference type="EMBL" id="JBBAYM010000007">
    <property type="protein sequence ID" value="MEI5609995.1"/>
    <property type="molecule type" value="Genomic_DNA"/>
</dbReference>
<feature type="region of interest" description="Disordered" evidence="1">
    <location>
        <begin position="802"/>
        <end position="825"/>
    </location>
</feature>
<evidence type="ECO:0000313" key="3">
    <source>
        <dbReference type="Proteomes" id="UP001365781"/>
    </source>
</evidence>
<protein>
    <submittedName>
        <fullName evidence="2">Uncharacterized protein</fullName>
    </submittedName>
</protein>